<gene>
    <name evidence="3" type="ORF">MA16_Dca025358</name>
</gene>
<reference evidence="3 4" key="2">
    <citation type="journal article" date="2017" name="Nature">
        <title>The Apostasia genome and the evolution of orchids.</title>
        <authorList>
            <person name="Zhang G.Q."/>
            <person name="Liu K.W."/>
            <person name="Li Z."/>
            <person name="Lohaus R."/>
            <person name="Hsiao Y.Y."/>
            <person name="Niu S.C."/>
            <person name="Wang J.Y."/>
            <person name="Lin Y.C."/>
            <person name="Xu Q."/>
            <person name="Chen L.J."/>
            <person name="Yoshida K."/>
            <person name="Fujiwara S."/>
            <person name="Wang Z.W."/>
            <person name="Zhang Y.Q."/>
            <person name="Mitsuda N."/>
            <person name="Wang M."/>
            <person name="Liu G.H."/>
            <person name="Pecoraro L."/>
            <person name="Huang H.X."/>
            <person name="Xiao X.J."/>
            <person name="Lin M."/>
            <person name="Wu X.Y."/>
            <person name="Wu W.L."/>
            <person name="Chen Y.Y."/>
            <person name="Chang S.B."/>
            <person name="Sakamoto S."/>
            <person name="Ohme-Takagi M."/>
            <person name="Yagi M."/>
            <person name="Zeng S.J."/>
            <person name="Shen C.Y."/>
            <person name="Yeh C.M."/>
            <person name="Luo Y.B."/>
            <person name="Tsai W.C."/>
            <person name="Van de Peer Y."/>
            <person name="Liu Z.J."/>
        </authorList>
    </citation>
    <scope>NUCLEOTIDE SEQUENCE [LARGE SCALE GENOMIC DNA]</scope>
    <source>
        <tissue evidence="3">The whole plant</tissue>
    </source>
</reference>
<dbReference type="InterPro" id="IPR036397">
    <property type="entry name" value="RNaseH_sf"/>
</dbReference>
<organism evidence="3 4">
    <name type="scientific">Dendrobium catenatum</name>
    <dbReference type="NCBI Taxonomy" id="906689"/>
    <lineage>
        <taxon>Eukaryota</taxon>
        <taxon>Viridiplantae</taxon>
        <taxon>Streptophyta</taxon>
        <taxon>Embryophyta</taxon>
        <taxon>Tracheophyta</taxon>
        <taxon>Spermatophyta</taxon>
        <taxon>Magnoliopsida</taxon>
        <taxon>Liliopsida</taxon>
        <taxon>Asparagales</taxon>
        <taxon>Orchidaceae</taxon>
        <taxon>Epidendroideae</taxon>
        <taxon>Malaxideae</taxon>
        <taxon>Dendrobiinae</taxon>
        <taxon>Dendrobium</taxon>
    </lineage>
</organism>
<keyword evidence="4" id="KW-1185">Reference proteome</keyword>
<protein>
    <recommendedName>
        <fullName evidence="2">Tf2-1-like SH3-like domain-containing protein</fullName>
    </recommendedName>
</protein>
<evidence type="ECO:0000259" key="2">
    <source>
        <dbReference type="Pfam" id="PF24626"/>
    </source>
</evidence>
<feature type="region of interest" description="Disordered" evidence="1">
    <location>
        <begin position="162"/>
        <end position="187"/>
    </location>
</feature>
<dbReference type="Pfam" id="PF24626">
    <property type="entry name" value="SH3_Tf2-1"/>
    <property type="match status" value="1"/>
</dbReference>
<dbReference type="InterPro" id="IPR050951">
    <property type="entry name" value="Retrovirus_Pol_polyprotein"/>
</dbReference>
<proteinExistence type="predicted"/>
<evidence type="ECO:0000313" key="3">
    <source>
        <dbReference type="EMBL" id="PKU67205.1"/>
    </source>
</evidence>
<sequence>MLRCLVQDHPKVWDEMLGQAEFAYNSMPNRSTGQCPFKVVYTKPPNHTVDIAVLPQCKSRAASTLADQFSTMLQDVRQRIMESNARYKLTADKHRRAKSFQPGDLVMVRLRRERFAPGTYSKLSRRKIGPIPILKQINANAYVVDLPAEFNTSSTFNIADLSTYHPPDQAPTNISSTDSGSIDSGGE</sequence>
<dbReference type="InterPro" id="IPR056924">
    <property type="entry name" value="SH3_Tf2-1"/>
</dbReference>
<feature type="compositionally biased region" description="Low complexity" evidence="1">
    <location>
        <begin position="174"/>
        <end position="187"/>
    </location>
</feature>
<accession>A0A2I0VUW6</accession>
<dbReference type="Gene3D" id="3.30.420.10">
    <property type="entry name" value="Ribonuclease H-like superfamily/Ribonuclease H"/>
    <property type="match status" value="1"/>
</dbReference>
<dbReference type="PANTHER" id="PTHR37984:SF5">
    <property type="entry name" value="PROTEIN NYNRIN-LIKE"/>
    <property type="match status" value="1"/>
</dbReference>
<dbReference type="PANTHER" id="PTHR37984">
    <property type="entry name" value="PROTEIN CBG26694"/>
    <property type="match status" value="1"/>
</dbReference>
<dbReference type="Proteomes" id="UP000233837">
    <property type="component" value="Unassembled WGS sequence"/>
</dbReference>
<dbReference type="GO" id="GO:0003676">
    <property type="term" value="F:nucleic acid binding"/>
    <property type="evidence" value="ECO:0007669"/>
    <property type="project" value="InterPro"/>
</dbReference>
<name>A0A2I0VUW6_9ASPA</name>
<dbReference type="EMBL" id="KZ503215">
    <property type="protein sequence ID" value="PKU67205.1"/>
    <property type="molecule type" value="Genomic_DNA"/>
</dbReference>
<dbReference type="AlphaFoldDB" id="A0A2I0VUW6"/>
<reference evidence="3 4" key="1">
    <citation type="journal article" date="2016" name="Sci. Rep.">
        <title>The Dendrobium catenatum Lindl. genome sequence provides insights into polysaccharide synthase, floral development and adaptive evolution.</title>
        <authorList>
            <person name="Zhang G.Q."/>
            <person name="Xu Q."/>
            <person name="Bian C."/>
            <person name="Tsai W.C."/>
            <person name="Yeh C.M."/>
            <person name="Liu K.W."/>
            <person name="Yoshida K."/>
            <person name="Zhang L.S."/>
            <person name="Chang S.B."/>
            <person name="Chen F."/>
            <person name="Shi Y."/>
            <person name="Su Y.Y."/>
            <person name="Zhang Y.Q."/>
            <person name="Chen L.J."/>
            <person name="Yin Y."/>
            <person name="Lin M."/>
            <person name="Huang H."/>
            <person name="Deng H."/>
            <person name="Wang Z.W."/>
            <person name="Zhu S.L."/>
            <person name="Zhao X."/>
            <person name="Deng C."/>
            <person name="Niu S.C."/>
            <person name="Huang J."/>
            <person name="Wang M."/>
            <person name="Liu G.H."/>
            <person name="Yang H.J."/>
            <person name="Xiao X.J."/>
            <person name="Hsiao Y.Y."/>
            <person name="Wu W.L."/>
            <person name="Chen Y.Y."/>
            <person name="Mitsuda N."/>
            <person name="Ohme-Takagi M."/>
            <person name="Luo Y.B."/>
            <person name="Van de Peer Y."/>
            <person name="Liu Z.J."/>
        </authorList>
    </citation>
    <scope>NUCLEOTIDE SEQUENCE [LARGE SCALE GENOMIC DNA]</scope>
    <source>
        <tissue evidence="3">The whole plant</tissue>
    </source>
</reference>
<evidence type="ECO:0000256" key="1">
    <source>
        <dbReference type="SAM" id="MobiDB-lite"/>
    </source>
</evidence>
<evidence type="ECO:0000313" key="4">
    <source>
        <dbReference type="Proteomes" id="UP000233837"/>
    </source>
</evidence>
<feature type="domain" description="Tf2-1-like SH3-like" evidence="2">
    <location>
        <begin position="103"/>
        <end position="165"/>
    </location>
</feature>